<proteinExistence type="predicted"/>
<dbReference type="PATRIC" id="fig|161398.10.peg.3762"/>
<dbReference type="SUPFAM" id="SSF111369">
    <property type="entry name" value="HlyD-like secretion proteins"/>
    <property type="match status" value="1"/>
</dbReference>
<keyword evidence="5" id="KW-1185">Reference proteome</keyword>
<dbReference type="STRING" id="161398.PP2015_3683"/>
<keyword evidence="1" id="KW-0813">Transport</keyword>
<dbReference type="PANTHER" id="PTHR30097:SF4">
    <property type="entry name" value="SLR6042 PROTEIN"/>
    <property type="match status" value="1"/>
</dbReference>
<sequence length="371" mass="40418">MKLKNAVLLSLSLCSLSLFASPGAHGPNGEHLDQKSNKVEGALGKQADGSVIMPMKHQALLNIRTQFVTESEVKKHVRLDAIVKPHPDGYAKIQSSSHGRLDAPETGIYPTGAKVNAGDVLGLIRYQDTAYELASQTSELIAIRNRIEQTNRDVARLKKLGDLASKQALEQLETELLSLKQQAQALQKGLEKPEVLIAPISGVLINHTVSRGQWVEAGEALFEIIAPNQYLIEASTSDLSLTQQLTSAKVIEQPAISLNYLGFSPELVNGLVHVNFELAQEQAENSLFINQNISLQAPINEKQQGIVIPADAVVLSQNNLPQVWIKLSAERFLPQLIRYQHLEPGLVLVTEGLGADNRVVVTGASLLNQVR</sequence>
<dbReference type="InterPro" id="IPR051909">
    <property type="entry name" value="MFP_Cation_Efflux"/>
</dbReference>
<dbReference type="KEGG" id="pphe:PP2015_3683"/>
<gene>
    <name evidence="4" type="ORF">PP2015_3683</name>
</gene>
<name>A0A0S2K718_9GAMM</name>
<protein>
    <submittedName>
        <fullName evidence="4">Conserved hypothetical secreted protein</fullName>
    </submittedName>
</protein>
<dbReference type="Gene3D" id="2.40.420.20">
    <property type="match status" value="1"/>
</dbReference>
<dbReference type="PANTHER" id="PTHR30097">
    <property type="entry name" value="CATION EFFLUX SYSTEM PROTEIN CUSB"/>
    <property type="match status" value="1"/>
</dbReference>
<dbReference type="EMBL" id="CP013188">
    <property type="protein sequence ID" value="ALO44156.1"/>
    <property type="molecule type" value="Genomic_DNA"/>
</dbReference>
<evidence type="ECO:0000256" key="3">
    <source>
        <dbReference type="SAM" id="SignalP"/>
    </source>
</evidence>
<reference evidence="4 5" key="1">
    <citation type="submission" date="2015-11" db="EMBL/GenBank/DDBJ databases">
        <authorList>
            <person name="Zhang Y."/>
            <person name="Guo Z."/>
        </authorList>
    </citation>
    <scope>NUCLEOTIDE SEQUENCE [LARGE SCALE GENOMIC DNA]</scope>
    <source>
        <strain evidence="4 5">KCTC 12086</strain>
    </source>
</reference>
<keyword evidence="3" id="KW-0732">Signal</keyword>
<dbReference type="Gene3D" id="2.40.30.170">
    <property type="match status" value="1"/>
</dbReference>
<keyword evidence="2" id="KW-0175">Coiled coil</keyword>
<organism evidence="4 5">
    <name type="scientific">Pseudoalteromonas phenolica</name>
    <dbReference type="NCBI Taxonomy" id="161398"/>
    <lineage>
        <taxon>Bacteria</taxon>
        <taxon>Pseudomonadati</taxon>
        <taxon>Pseudomonadota</taxon>
        <taxon>Gammaproteobacteria</taxon>
        <taxon>Alteromonadales</taxon>
        <taxon>Pseudoalteromonadaceae</taxon>
        <taxon>Pseudoalteromonas</taxon>
    </lineage>
</organism>
<feature type="chain" id="PRO_5006601170" evidence="3">
    <location>
        <begin position="21"/>
        <end position="371"/>
    </location>
</feature>
<dbReference type="Gene3D" id="2.40.50.100">
    <property type="match status" value="1"/>
</dbReference>
<dbReference type="GO" id="GO:0015679">
    <property type="term" value="P:plasma membrane copper ion transport"/>
    <property type="evidence" value="ECO:0007669"/>
    <property type="project" value="TreeGrafter"/>
</dbReference>
<dbReference type="OrthoDB" id="7059230at2"/>
<feature type="signal peptide" evidence="3">
    <location>
        <begin position="1"/>
        <end position="20"/>
    </location>
</feature>
<accession>A0A0S2K718</accession>
<dbReference type="RefSeq" id="WP_058032036.1">
    <property type="nucleotide sequence ID" value="NZ_CP013188.1"/>
</dbReference>
<evidence type="ECO:0000256" key="2">
    <source>
        <dbReference type="SAM" id="Coils"/>
    </source>
</evidence>
<evidence type="ECO:0000313" key="4">
    <source>
        <dbReference type="EMBL" id="ALO44156.1"/>
    </source>
</evidence>
<dbReference type="GO" id="GO:0060003">
    <property type="term" value="P:copper ion export"/>
    <property type="evidence" value="ECO:0007669"/>
    <property type="project" value="TreeGrafter"/>
</dbReference>
<evidence type="ECO:0000313" key="5">
    <source>
        <dbReference type="Proteomes" id="UP000061457"/>
    </source>
</evidence>
<dbReference type="AlphaFoldDB" id="A0A0S2K718"/>
<dbReference type="Gene3D" id="1.10.287.470">
    <property type="entry name" value="Helix hairpin bin"/>
    <property type="match status" value="1"/>
</dbReference>
<evidence type="ECO:0000256" key="1">
    <source>
        <dbReference type="ARBA" id="ARBA00022448"/>
    </source>
</evidence>
<dbReference type="Proteomes" id="UP000061457">
    <property type="component" value="Chromosome II"/>
</dbReference>
<dbReference type="GO" id="GO:0030313">
    <property type="term" value="C:cell envelope"/>
    <property type="evidence" value="ECO:0007669"/>
    <property type="project" value="TreeGrafter"/>
</dbReference>
<feature type="coiled-coil region" evidence="2">
    <location>
        <begin position="133"/>
        <end position="189"/>
    </location>
</feature>